<dbReference type="PROSITE" id="PS51257">
    <property type="entry name" value="PROKAR_LIPOPROTEIN"/>
    <property type="match status" value="1"/>
</dbReference>
<organism evidence="5 7">
    <name type="scientific">Uruburuella suis</name>
    <dbReference type="NCBI Taxonomy" id="252130"/>
    <lineage>
        <taxon>Bacteria</taxon>
        <taxon>Pseudomonadati</taxon>
        <taxon>Pseudomonadota</taxon>
        <taxon>Betaproteobacteria</taxon>
        <taxon>Neisseriales</taxon>
        <taxon>Neisseriaceae</taxon>
        <taxon>Uruburuella</taxon>
    </lineage>
</organism>
<gene>
    <name evidence="4" type="ORF">EV680_10225</name>
    <name evidence="5" type="ORF">LVJ78_05710</name>
</gene>
<reference evidence="5" key="3">
    <citation type="journal article" date="2022" name="Res Sq">
        <title>Evolution of multicellular longitudinally dividing oral cavity symbionts (Neisseriaceae).</title>
        <authorList>
            <person name="Nyongesa S."/>
            <person name="Weber P."/>
            <person name="Bernet E."/>
            <person name="Pullido F."/>
            <person name="Nieckarz M."/>
            <person name="Delaby M."/>
            <person name="Nieves C."/>
            <person name="Viehboeck T."/>
            <person name="Krause N."/>
            <person name="Rivera-Millot A."/>
            <person name="Nakamura A."/>
            <person name="Vischer N."/>
            <person name="VanNieuwenhze M."/>
            <person name="Brun Y."/>
            <person name="Cava F."/>
            <person name="Bulgheresi S."/>
            <person name="Veyrier F."/>
        </authorList>
    </citation>
    <scope>NUCLEOTIDE SEQUENCE</scope>
    <source>
        <strain evidence="5">1258/02</strain>
    </source>
</reference>
<accession>A0AAE9KHU2</accession>
<keyword evidence="1" id="KW-0443">Lipid metabolism</keyword>
<feature type="domain" description="PNPLA" evidence="3">
    <location>
        <begin position="68"/>
        <end position="266"/>
    </location>
</feature>
<proteinExistence type="predicted"/>
<evidence type="ECO:0000313" key="4">
    <source>
        <dbReference type="EMBL" id="TCP10128.1"/>
    </source>
</evidence>
<dbReference type="Proteomes" id="UP000294721">
    <property type="component" value="Unassembled WGS sequence"/>
</dbReference>
<feature type="short sequence motif" description="GXSXG" evidence="2">
    <location>
        <begin position="111"/>
        <end position="115"/>
    </location>
</feature>
<sequence length="508" mass="56161">MKTCFFSSDGLFKKSLVAATALALSACSLVKYQPLETISEVDLNSGYRFQTALDHKRDSGTSDMMVILMFSGGGTRAAALGYGVLEELERQKIWMNGKETRLIDQIDLVYGVSGGSVLAVYFSLYGADTIPSFEQRFLKQNFQRQVAKQVFSFANLPRLSSPEFGRGDLLQEQFESGLFRDATFGDLAARRKGPFAVISATDMSQGRRLDFTQEYFDAMCLNLSDLPLARAVAASSAVPLLFAPVTLNNNGGNCGYTLPVQIRQAAEQAAADHNRLQSQTQREISSSFKTYEDPNRRYIHLLDGGLTDKLGLRSLLDGTEVYSGNSVYRQFSEGKVNKVVIINVNAQNQIDTHIDKSAAVPGVSEVLNAIINIPIDQYSQESLRRFRAFVDYWNEQARARVGGHEVNMFFVSLNLRDLPESQLRENTLNTPTSFYLPHYRVDDPKQAAGVLMRQSGEYKRLLNALAAPAAAPEATAGALWFVGEGPLPKPDADAAQPHELFEQVETVQ</sequence>
<evidence type="ECO:0000256" key="2">
    <source>
        <dbReference type="PROSITE-ProRule" id="PRU01161"/>
    </source>
</evidence>
<dbReference type="Pfam" id="PF01734">
    <property type="entry name" value="Patatin"/>
    <property type="match status" value="1"/>
</dbReference>
<protein>
    <submittedName>
        <fullName evidence="4">NTE family protein</fullName>
    </submittedName>
    <submittedName>
        <fullName evidence="5">Patatin-like phospholipase family protein</fullName>
    </submittedName>
</protein>
<name>A0AAE9KHU2_9NEIS</name>
<evidence type="ECO:0000313" key="5">
    <source>
        <dbReference type="EMBL" id="UOO80491.1"/>
    </source>
</evidence>
<evidence type="ECO:0000313" key="6">
    <source>
        <dbReference type="Proteomes" id="UP000294721"/>
    </source>
</evidence>
<dbReference type="InterPro" id="IPR016035">
    <property type="entry name" value="Acyl_Trfase/lysoPLipase"/>
</dbReference>
<dbReference type="PROSITE" id="PS51635">
    <property type="entry name" value="PNPLA"/>
    <property type="match status" value="1"/>
</dbReference>
<dbReference type="RefSeq" id="WP_132952309.1">
    <property type="nucleotide sequence ID" value="NZ_CP091507.1"/>
</dbReference>
<keyword evidence="6" id="KW-1185">Reference proteome</keyword>
<dbReference type="Gene3D" id="3.40.1090.10">
    <property type="entry name" value="Cytosolic phospholipase A2 catalytic domain"/>
    <property type="match status" value="1"/>
</dbReference>
<dbReference type="KEGG" id="usu:LVJ78_05710"/>
<reference evidence="4 6" key="1">
    <citation type="submission" date="2019-03" db="EMBL/GenBank/DDBJ databases">
        <title>Genomic Encyclopedia of Type Strains, Phase IV (KMG-IV): sequencing the most valuable type-strain genomes for metagenomic binning, comparative biology and taxonomic classification.</title>
        <authorList>
            <person name="Goeker M."/>
        </authorList>
    </citation>
    <scope>NUCLEOTIDE SEQUENCE [LARGE SCALE GENOMIC DNA]</scope>
    <source>
        <strain evidence="4 6">DSM 17474</strain>
    </source>
</reference>
<dbReference type="SUPFAM" id="SSF52151">
    <property type="entry name" value="FabD/lysophospholipase-like"/>
    <property type="match status" value="1"/>
</dbReference>
<comment type="caution">
    <text evidence="2">Lacks conserved residue(s) required for the propagation of feature annotation.</text>
</comment>
<dbReference type="EMBL" id="SLXE01000002">
    <property type="protein sequence ID" value="TCP10128.1"/>
    <property type="molecule type" value="Genomic_DNA"/>
</dbReference>
<dbReference type="GO" id="GO:0006629">
    <property type="term" value="P:lipid metabolic process"/>
    <property type="evidence" value="ECO:0007669"/>
    <property type="project" value="UniProtKB-KW"/>
</dbReference>
<evidence type="ECO:0000259" key="3">
    <source>
        <dbReference type="PROSITE" id="PS51635"/>
    </source>
</evidence>
<evidence type="ECO:0000313" key="7">
    <source>
        <dbReference type="Proteomes" id="UP000829756"/>
    </source>
</evidence>
<evidence type="ECO:0000256" key="1">
    <source>
        <dbReference type="ARBA" id="ARBA00023098"/>
    </source>
</evidence>
<reference evidence="5" key="2">
    <citation type="submission" date="2021-12" db="EMBL/GenBank/DDBJ databases">
        <authorList>
            <person name="Veyrier F.J."/>
        </authorList>
    </citation>
    <scope>NUCLEOTIDE SEQUENCE</scope>
    <source>
        <strain evidence="5">1258/02</strain>
    </source>
</reference>
<dbReference type="EMBL" id="CP091507">
    <property type="protein sequence ID" value="UOO80491.1"/>
    <property type="molecule type" value="Genomic_DNA"/>
</dbReference>
<dbReference type="Proteomes" id="UP000829756">
    <property type="component" value="Chromosome"/>
</dbReference>
<dbReference type="AlphaFoldDB" id="A0AAE9KHU2"/>
<dbReference type="InterPro" id="IPR002641">
    <property type="entry name" value="PNPLA_dom"/>
</dbReference>